<dbReference type="NCBIfam" id="TIGR01128">
    <property type="entry name" value="holA"/>
    <property type="match status" value="1"/>
</dbReference>
<feature type="domain" description="DNA polymerase III delta subunit-like C-terminal" evidence="8">
    <location>
        <begin position="199"/>
        <end position="311"/>
    </location>
</feature>
<keyword evidence="5" id="KW-0239">DNA-directed DNA polymerase</keyword>
<proteinExistence type="inferred from homology"/>
<evidence type="ECO:0000259" key="8">
    <source>
        <dbReference type="Pfam" id="PF21694"/>
    </source>
</evidence>
<dbReference type="InterPro" id="IPR048466">
    <property type="entry name" value="DNA_pol3_delta-like_C"/>
</dbReference>
<evidence type="ECO:0000313" key="9">
    <source>
        <dbReference type="EMBL" id="MCF4007546.1"/>
    </source>
</evidence>
<evidence type="ECO:0000256" key="2">
    <source>
        <dbReference type="ARBA" id="ARBA00022679"/>
    </source>
</evidence>
<evidence type="ECO:0000256" key="5">
    <source>
        <dbReference type="ARBA" id="ARBA00022932"/>
    </source>
</evidence>
<evidence type="ECO:0000256" key="3">
    <source>
        <dbReference type="ARBA" id="ARBA00022695"/>
    </source>
</evidence>
<keyword evidence="10" id="KW-1185">Reference proteome</keyword>
<dbReference type="GO" id="GO:0003677">
    <property type="term" value="F:DNA binding"/>
    <property type="evidence" value="ECO:0007669"/>
    <property type="project" value="InterPro"/>
</dbReference>
<name>A0A9X1QRR7_9CORY</name>
<dbReference type="InterPro" id="IPR008921">
    <property type="entry name" value="DNA_pol3_clamp-load_cplx_C"/>
</dbReference>
<evidence type="ECO:0000313" key="10">
    <source>
        <dbReference type="Proteomes" id="UP001139336"/>
    </source>
</evidence>
<comment type="catalytic activity">
    <reaction evidence="7">
        <text>DNA(n) + a 2'-deoxyribonucleoside 5'-triphosphate = DNA(n+1) + diphosphate</text>
        <dbReference type="Rhea" id="RHEA:22508"/>
        <dbReference type="Rhea" id="RHEA-COMP:17339"/>
        <dbReference type="Rhea" id="RHEA-COMP:17340"/>
        <dbReference type="ChEBI" id="CHEBI:33019"/>
        <dbReference type="ChEBI" id="CHEBI:61560"/>
        <dbReference type="ChEBI" id="CHEBI:173112"/>
        <dbReference type="EC" id="2.7.7.7"/>
    </reaction>
</comment>
<reference evidence="9" key="1">
    <citation type="submission" date="2022-01" db="EMBL/GenBank/DDBJ databases">
        <title>Corynebacterium sp. nov isolated from isolated from the feces of the greater white-fronted geese (Anser albifrons) at Poyang Lake, PR China.</title>
        <authorList>
            <person name="Liu Q."/>
        </authorList>
    </citation>
    <scope>NUCLEOTIDE SEQUENCE</scope>
    <source>
        <strain evidence="9">JCM 32435</strain>
    </source>
</reference>
<dbReference type="GO" id="GO:0006261">
    <property type="term" value="P:DNA-templated DNA replication"/>
    <property type="evidence" value="ECO:0007669"/>
    <property type="project" value="TreeGrafter"/>
</dbReference>
<dbReference type="Gene3D" id="3.40.50.300">
    <property type="entry name" value="P-loop containing nucleotide triphosphate hydrolases"/>
    <property type="match status" value="1"/>
</dbReference>
<dbReference type="GO" id="GO:0003887">
    <property type="term" value="F:DNA-directed DNA polymerase activity"/>
    <property type="evidence" value="ECO:0007669"/>
    <property type="project" value="UniProtKB-KW"/>
</dbReference>
<dbReference type="Pfam" id="PF21694">
    <property type="entry name" value="DNA_pol3_delta_C"/>
    <property type="match status" value="1"/>
</dbReference>
<evidence type="ECO:0000256" key="4">
    <source>
        <dbReference type="ARBA" id="ARBA00022705"/>
    </source>
</evidence>
<keyword evidence="4" id="KW-0235">DNA replication</keyword>
<keyword evidence="3" id="KW-0548">Nucleotidyltransferase</keyword>
<dbReference type="SUPFAM" id="SSF52540">
    <property type="entry name" value="P-loop containing nucleoside triphosphate hydrolases"/>
    <property type="match status" value="1"/>
</dbReference>
<dbReference type="RefSeq" id="WP_236119677.1">
    <property type="nucleotide sequence ID" value="NZ_JAKGSI010000005.1"/>
</dbReference>
<sequence>MSSRPAPLHLILGEEEFLAERVRHEIIEDIRRTSPEGDSIPITSMRAGDITVPDLIDALSPSLFGEDRVVIITEAQSAGKEPAELLLNAAVDVAPGIWLIVMHSGKGRAQALATKLKKIAEVHEAPTIKKHELMGWVTQEFRRHGVRVSPDISRAVAEGVGSDLRELASAVSQLVADTNGQVTADKVHEYYAGVAEVSGFDIADAACAGETSRAVASTRRALQLGTSPVALAAALSAKVGALARVYSTRGGRNTAQALARELGMPPFVVDKTLKAARRWNGDSISRAVILVADLEADVKGQGGDPDFAIEDAVRRISLMASR</sequence>
<gene>
    <name evidence="9" type="primary">holA</name>
    <name evidence="9" type="ORF">L1O03_10255</name>
</gene>
<protein>
    <recommendedName>
        <fullName evidence="1">DNA-directed DNA polymerase</fullName>
        <ecNumber evidence="1">2.7.7.7</ecNumber>
    </recommendedName>
</protein>
<dbReference type="EC" id="2.7.7.7" evidence="1"/>
<dbReference type="SUPFAM" id="SSF48019">
    <property type="entry name" value="post-AAA+ oligomerization domain-like"/>
    <property type="match status" value="1"/>
</dbReference>
<keyword evidence="2" id="KW-0808">Transferase</keyword>
<dbReference type="PANTHER" id="PTHR34388:SF1">
    <property type="entry name" value="DNA POLYMERASE III SUBUNIT DELTA"/>
    <property type="match status" value="1"/>
</dbReference>
<dbReference type="AlphaFoldDB" id="A0A9X1QRR7"/>
<dbReference type="InterPro" id="IPR027417">
    <property type="entry name" value="P-loop_NTPase"/>
</dbReference>
<evidence type="ECO:0000256" key="7">
    <source>
        <dbReference type="ARBA" id="ARBA00049244"/>
    </source>
</evidence>
<dbReference type="NCBIfam" id="NF004165">
    <property type="entry name" value="PRK05629.1"/>
    <property type="match status" value="1"/>
</dbReference>
<dbReference type="Gene3D" id="1.20.272.10">
    <property type="match status" value="1"/>
</dbReference>
<organism evidence="9 10">
    <name type="scientific">Corynebacterium uropygiale</name>
    <dbReference type="NCBI Taxonomy" id="1775911"/>
    <lineage>
        <taxon>Bacteria</taxon>
        <taxon>Bacillati</taxon>
        <taxon>Actinomycetota</taxon>
        <taxon>Actinomycetes</taxon>
        <taxon>Mycobacteriales</taxon>
        <taxon>Corynebacteriaceae</taxon>
        <taxon>Corynebacterium</taxon>
    </lineage>
</organism>
<comment type="similarity">
    <text evidence="6">Belongs to the DNA polymerase HolA subunit family.</text>
</comment>
<evidence type="ECO:0000256" key="6">
    <source>
        <dbReference type="ARBA" id="ARBA00034754"/>
    </source>
</evidence>
<accession>A0A9X1QRR7</accession>
<dbReference type="PANTHER" id="PTHR34388">
    <property type="entry name" value="DNA POLYMERASE III SUBUNIT DELTA"/>
    <property type="match status" value="1"/>
</dbReference>
<dbReference type="InterPro" id="IPR005790">
    <property type="entry name" value="DNA_polIII_delta"/>
</dbReference>
<dbReference type="EMBL" id="JAKGSI010000005">
    <property type="protein sequence ID" value="MCF4007546.1"/>
    <property type="molecule type" value="Genomic_DNA"/>
</dbReference>
<dbReference type="GO" id="GO:0009360">
    <property type="term" value="C:DNA polymerase III complex"/>
    <property type="evidence" value="ECO:0007669"/>
    <property type="project" value="TreeGrafter"/>
</dbReference>
<dbReference type="Proteomes" id="UP001139336">
    <property type="component" value="Unassembled WGS sequence"/>
</dbReference>
<comment type="caution">
    <text evidence="9">The sequence shown here is derived from an EMBL/GenBank/DDBJ whole genome shotgun (WGS) entry which is preliminary data.</text>
</comment>
<evidence type="ECO:0000256" key="1">
    <source>
        <dbReference type="ARBA" id="ARBA00012417"/>
    </source>
</evidence>